<evidence type="ECO:0000313" key="2">
    <source>
        <dbReference type="Proteomes" id="UP000036513"/>
    </source>
</evidence>
<name>A0A0J6VKY6_9MYCO</name>
<dbReference type="RefSeq" id="WP_048420180.1">
    <property type="nucleotide sequence ID" value="NZ_JYNL01000064.1"/>
</dbReference>
<dbReference type="AlphaFoldDB" id="A0A0J6VKY6"/>
<proteinExistence type="predicted"/>
<dbReference type="EMBL" id="JYNL01000064">
    <property type="protein sequence ID" value="KMO70217.1"/>
    <property type="molecule type" value="Genomic_DNA"/>
</dbReference>
<evidence type="ECO:0000313" key="1">
    <source>
        <dbReference type="EMBL" id="KMO70217.1"/>
    </source>
</evidence>
<accession>A0A0J6VKY6</accession>
<comment type="caution">
    <text evidence="1">The sequence shown here is derived from an EMBL/GenBank/DDBJ whole genome shotgun (WGS) entry which is preliminary data.</text>
</comment>
<reference evidence="1 2" key="1">
    <citation type="journal article" date="2015" name="Genome Biol. Evol.">
        <title>Characterization of Three Mycobacterium spp. with Potential Use in Bioremediation by Genome Sequencing and Comparative Genomics.</title>
        <authorList>
            <person name="Das S."/>
            <person name="Pettersson B.M."/>
            <person name="Behra P.R."/>
            <person name="Ramesh M."/>
            <person name="Dasgupta S."/>
            <person name="Bhattacharya A."/>
            <person name="Kirsebom L.A."/>
        </authorList>
    </citation>
    <scope>NUCLEOTIDE SEQUENCE [LARGE SCALE GENOMIC DNA]</scope>
    <source>
        <strain evidence="1 2">DSM 43826</strain>
    </source>
</reference>
<evidence type="ECO:0008006" key="3">
    <source>
        <dbReference type="Google" id="ProtNLM"/>
    </source>
</evidence>
<keyword evidence="2" id="KW-1185">Reference proteome</keyword>
<dbReference type="Proteomes" id="UP000036513">
    <property type="component" value="Unassembled WGS sequence"/>
</dbReference>
<protein>
    <recommendedName>
        <fullName evidence="3">DUF222 domain-containing protein</fullName>
    </recommendedName>
</protein>
<organism evidence="1 2">
    <name type="scientific">Mycolicibacterium chlorophenolicum</name>
    <dbReference type="NCBI Taxonomy" id="37916"/>
    <lineage>
        <taxon>Bacteria</taxon>
        <taxon>Bacillati</taxon>
        <taxon>Actinomycetota</taxon>
        <taxon>Actinomycetes</taxon>
        <taxon>Mycobacteriales</taxon>
        <taxon>Mycobacteriaceae</taxon>
        <taxon>Mycolicibacterium</taxon>
    </lineage>
</organism>
<sequence>MSSNDVFAALDAADEAYRALAALPVHRLRPVDQRALLVRLDTMDKHLAALQRRLLGSVVAGPPPVEFAGAPWAQVLARRLRISVGEAQRRIAEAGGEEARSA</sequence>
<gene>
    <name evidence="1" type="ORF">MCHLDSM_05105</name>
</gene>
<dbReference type="PATRIC" id="fig|37916.4.peg.5111"/>